<organism evidence="9 10">
    <name type="scientific">Candidatus Nitronauta litoralis</name>
    <dbReference type="NCBI Taxonomy" id="2705533"/>
    <lineage>
        <taxon>Bacteria</taxon>
        <taxon>Pseudomonadati</taxon>
        <taxon>Nitrospinota/Tectimicrobiota group</taxon>
        <taxon>Nitrospinota</taxon>
        <taxon>Nitrospinia</taxon>
        <taxon>Nitrospinales</taxon>
        <taxon>Nitrospinaceae</taxon>
        <taxon>Candidatus Nitronauta</taxon>
    </lineage>
</organism>
<keyword evidence="6 7" id="KW-0694">RNA-binding</keyword>
<dbReference type="GO" id="GO:0004526">
    <property type="term" value="F:ribonuclease P activity"/>
    <property type="evidence" value="ECO:0007669"/>
    <property type="project" value="UniProtKB-UniRule"/>
</dbReference>
<dbReference type="GO" id="GO:0000049">
    <property type="term" value="F:tRNA binding"/>
    <property type="evidence" value="ECO:0007669"/>
    <property type="project" value="UniProtKB-UniRule"/>
</dbReference>
<dbReference type="PROSITE" id="PS00648">
    <property type="entry name" value="RIBONUCLEASE_P"/>
    <property type="match status" value="1"/>
</dbReference>
<keyword evidence="2 7" id="KW-0819">tRNA processing</keyword>
<reference evidence="9 10" key="1">
    <citation type="submission" date="2020-02" db="EMBL/GenBank/DDBJ databases">
        <title>Genomic and physiological characterization of two novel Nitrospinaceae genera.</title>
        <authorList>
            <person name="Mueller A.J."/>
            <person name="Jung M.-Y."/>
            <person name="Strachan C.R."/>
            <person name="Herbold C.W."/>
            <person name="Kirkegaard R.H."/>
            <person name="Daims H."/>
        </authorList>
    </citation>
    <scope>NUCLEOTIDE SEQUENCE [LARGE SCALE GENOMIC DNA]</scope>
    <source>
        <strain evidence="9">EB</strain>
    </source>
</reference>
<evidence type="ECO:0000256" key="4">
    <source>
        <dbReference type="ARBA" id="ARBA00022759"/>
    </source>
</evidence>
<protein>
    <recommendedName>
        <fullName evidence="7 8">Ribonuclease P protein component</fullName>
        <shortName evidence="7">RNase P protein</shortName>
        <shortName evidence="7">RNaseP protein</shortName>
        <ecNumber evidence="7 8">3.1.26.5</ecNumber>
    </recommendedName>
    <alternativeName>
        <fullName evidence="7">Protein C5</fullName>
    </alternativeName>
</protein>
<proteinExistence type="inferred from homology"/>
<evidence type="ECO:0000256" key="7">
    <source>
        <dbReference type="HAMAP-Rule" id="MF_00227"/>
    </source>
</evidence>
<dbReference type="Pfam" id="PF00825">
    <property type="entry name" value="Ribonuclease_P"/>
    <property type="match status" value="1"/>
</dbReference>
<evidence type="ECO:0000256" key="1">
    <source>
        <dbReference type="ARBA" id="ARBA00002663"/>
    </source>
</evidence>
<dbReference type="GO" id="GO:0030677">
    <property type="term" value="C:ribonuclease P complex"/>
    <property type="evidence" value="ECO:0007669"/>
    <property type="project" value="TreeGrafter"/>
</dbReference>
<dbReference type="EC" id="3.1.26.5" evidence="7 8"/>
<dbReference type="EMBL" id="CP048685">
    <property type="protein sequence ID" value="QPJ62219.1"/>
    <property type="molecule type" value="Genomic_DNA"/>
</dbReference>
<comment type="function">
    <text evidence="1 7">RNaseP catalyzes the removal of the 5'-leader sequence from pre-tRNA to produce the mature 5'-terminus. It can also cleave other RNA substrates such as 4.5S RNA. The protein component plays an auxiliary but essential role in vivo by binding to the 5'-leader sequence and broadening the substrate specificity of the ribozyme.</text>
</comment>
<dbReference type="KEGG" id="nli:G3M70_10190"/>
<keyword evidence="4 7" id="KW-0255">Endonuclease</keyword>
<gene>
    <name evidence="7 9" type="primary">rnpA</name>
    <name evidence="9" type="ORF">G3M70_10190</name>
</gene>
<dbReference type="PANTHER" id="PTHR33992:SF1">
    <property type="entry name" value="RIBONUCLEASE P PROTEIN COMPONENT"/>
    <property type="match status" value="1"/>
</dbReference>
<dbReference type="AlphaFoldDB" id="A0A7T0BWC5"/>
<dbReference type="HAMAP" id="MF_00227">
    <property type="entry name" value="RNase_P"/>
    <property type="match status" value="1"/>
</dbReference>
<keyword evidence="3 7" id="KW-0540">Nuclease</keyword>
<evidence type="ECO:0000256" key="5">
    <source>
        <dbReference type="ARBA" id="ARBA00022801"/>
    </source>
</evidence>
<dbReference type="InterPro" id="IPR014721">
    <property type="entry name" value="Ribsml_uS5_D2-typ_fold_subgr"/>
</dbReference>
<dbReference type="PANTHER" id="PTHR33992">
    <property type="entry name" value="RIBONUCLEASE P PROTEIN COMPONENT"/>
    <property type="match status" value="1"/>
</dbReference>
<dbReference type="GO" id="GO:0042781">
    <property type="term" value="F:3'-tRNA processing endoribonuclease activity"/>
    <property type="evidence" value="ECO:0007669"/>
    <property type="project" value="TreeGrafter"/>
</dbReference>
<dbReference type="GO" id="GO:0001682">
    <property type="term" value="P:tRNA 5'-leader removal"/>
    <property type="evidence" value="ECO:0007669"/>
    <property type="project" value="UniProtKB-UniRule"/>
</dbReference>
<evidence type="ECO:0000313" key="10">
    <source>
        <dbReference type="Proteomes" id="UP000594688"/>
    </source>
</evidence>
<evidence type="ECO:0000313" key="9">
    <source>
        <dbReference type="EMBL" id="QPJ62219.1"/>
    </source>
</evidence>
<comment type="similarity">
    <text evidence="7">Belongs to the RnpA family.</text>
</comment>
<accession>A0A7T0BWC5</accession>
<evidence type="ECO:0000256" key="3">
    <source>
        <dbReference type="ARBA" id="ARBA00022722"/>
    </source>
</evidence>
<keyword evidence="5 7" id="KW-0378">Hydrolase</keyword>
<dbReference type="Proteomes" id="UP000594688">
    <property type="component" value="Chromosome"/>
</dbReference>
<dbReference type="InterPro" id="IPR020539">
    <property type="entry name" value="RNase_P_CS"/>
</dbReference>
<dbReference type="InterPro" id="IPR000100">
    <property type="entry name" value="RNase_P"/>
</dbReference>
<comment type="catalytic activity">
    <reaction evidence="7">
        <text>Endonucleolytic cleavage of RNA, removing 5'-extranucleotides from tRNA precursor.</text>
        <dbReference type="EC" id="3.1.26.5"/>
    </reaction>
</comment>
<dbReference type="InterPro" id="IPR020568">
    <property type="entry name" value="Ribosomal_Su5_D2-typ_SF"/>
</dbReference>
<comment type="subunit">
    <text evidence="7">Consists of a catalytic RNA component (M1 or rnpB) and a protein subunit.</text>
</comment>
<dbReference type="Gene3D" id="3.30.230.10">
    <property type="match status" value="1"/>
</dbReference>
<sequence>MGQQLFPKENRLLSRPDFKRVMDLGRKRRVDKLCLLFFLPNDTGLKRLGIIASKKVGNAVERNRAKRKIREVFRLNMDRFKPGTDVVVVSGKPMVKTLYGEIEGRILSHLPRS</sequence>
<name>A0A7T0BWC5_9BACT</name>
<evidence type="ECO:0000256" key="2">
    <source>
        <dbReference type="ARBA" id="ARBA00022694"/>
    </source>
</evidence>
<evidence type="ECO:0000256" key="8">
    <source>
        <dbReference type="NCBIfam" id="TIGR00188"/>
    </source>
</evidence>
<evidence type="ECO:0000256" key="6">
    <source>
        <dbReference type="ARBA" id="ARBA00022884"/>
    </source>
</evidence>
<dbReference type="NCBIfam" id="TIGR00188">
    <property type="entry name" value="rnpA"/>
    <property type="match status" value="1"/>
</dbReference>
<dbReference type="SUPFAM" id="SSF54211">
    <property type="entry name" value="Ribosomal protein S5 domain 2-like"/>
    <property type="match status" value="1"/>
</dbReference>